<evidence type="ECO:0000256" key="3">
    <source>
        <dbReference type="ARBA" id="ARBA00022729"/>
    </source>
</evidence>
<organism evidence="7 8">
    <name type="scientific">Microbulbifer flavimaris</name>
    <dbReference type="NCBI Taxonomy" id="1781068"/>
    <lineage>
        <taxon>Bacteria</taxon>
        <taxon>Pseudomonadati</taxon>
        <taxon>Pseudomonadota</taxon>
        <taxon>Gammaproteobacteria</taxon>
        <taxon>Cellvibrionales</taxon>
        <taxon>Microbulbiferaceae</taxon>
        <taxon>Microbulbifer</taxon>
    </lineage>
</organism>
<dbReference type="PANTHER" id="PTHR38776">
    <property type="entry name" value="MLTA-INTERACTING PROTEIN-RELATED"/>
    <property type="match status" value="1"/>
</dbReference>
<keyword evidence="5" id="KW-0998">Cell outer membrane</keyword>
<evidence type="ECO:0000256" key="6">
    <source>
        <dbReference type="SAM" id="SignalP"/>
    </source>
</evidence>
<keyword evidence="4" id="KW-0472">Membrane</keyword>
<comment type="similarity">
    <text evidence="2">Belongs to the MipA/OmpV family.</text>
</comment>
<reference evidence="7" key="1">
    <citation type="submission" date="2017-08" db="EMBL/GenBank/DDBJ databases">
        <title>Microbulbifer marisrubri sp. nov., a halophilic alphaproteobacterium isolated from marine sediment of the Yellow Sea, China.</title>
        <authorList>
            <person name="Zhang G."/>
            <person name="Xiong Q."/>
        </authorList>
    </citation>
    <scope>NUCLEOTIDE SEQUENCE [LARGE SCALE GENOMIC DNA]</scope>
    <source>
        <strain evidence="7">WRN-8</strain>
    </source>
</reference>
<keyword evidence="3 6" id="KW-0732">Signal</keyword>
<feature type="chain" id="PRO_5045343443" description="Outer membrane protein" evidence="6">
    <location>
        <begin position="22"/>
        <end position="369"/>
    </location>
</feature>
<evidence type="ECO:0000256" key="2">
    <source>
        <dbReference type="ARBA" id="ARBA00005722"/>
    </source>
</evidence>
<dbReference type="Pfam" id="PF06629">
    <property type="entry name" value="MipA"/>
    <property type="match status" value="1"/>
</dbReference>
<evidence type="ECO:0000313" key="7">
    <source>
        <dbReference type="EMBL" id="PCO04343.1"/>
    </source>
</evidence>
<dbReference type="InterPro" id="IPR010583">
    <property type="entry name" value="MipA"/>
</dbReference>
<keyword evidence="8" id="KW-1185">Reference proteome</keyword>
<protein>
    <recommendedName>
        <fullName evidence="9">Outer membrane protein</fullName>
    </recommendedName>
</protein>
<dbReference type="EMBL" id="LRFG02000006">
    <property type="protein sequence ID" value="PCO04343.1"/>
    <property type="molecule type" value="Genomic_DNA"/>
</dbReference>
<evidence type="ECO:0000256" key="1">
    <source>
        <dbReference type="ARBA" id="ARBA00004442"/>
    </source>
</evidence>
<accession>A0ABX4HX02</accession>
<evidence type="ECO:0000256" key="4">
    <source>
        <dbReference type="ARBA" id="ARBA00023136"/>
    </source>
</evidence>
<dbReference type="PANTHER" id="PTHR38776:SF1">
    <property type="entry name" value="MLTA-INTERACTING PROTEIN-RELATED"/>
    <property type="match status" value="1"/>
</dbReference>
<comment type="caution">
    <text evidence="7">The sequence shown here is derived from an EMBL/GenBank/DDBJ whole genome shotgun (WGS) entry which is preliminary data.</text>
</comment>
<feature type="signal peptide" evidence="6">
    <location>
        <begin position="1"/>
        <end position="21"/>
    </location>
</feature>
<sequence>MKIVGVALLLTLLFRLSPAIAAEITVRLQNPPAEGSLVIQVYDNADAFGDFRRPVREERYAIQAREAYVISGAPAGQVAVLAYVDENNNRALDRSFIGIPREPLGLSNNYQPKGPPSFQRASFPVSEGQANYVDIELYSVLGDSGQWGVGLGAVGRSSPYVGSDTSVVQVIPAITYFGERLQWVGPNLRYGIAGSDRLRLAVTASYRVGAYEEDDSPNLEGLGDRDSTVMLGLGLIYEGPYGIEVDFGYQNDVLDNVGGGGIAAASVSRGFTFGNVRLNPVVGVNWISSSVADYDFGVPQSAALAGRPAYDVGSSVTVEAGVGALWEITENWRVALNVAWENLDSEITDSPIVDEDYVIKGFTAVTYTF</sequence>
<dbReference type="RefSeq" id="WP_067086739.1">
    <property type="nucleotide sequence ID" value="NZ_LRFG02000006.1"/>
</dbReference>
<proteinExistence type="inferred from homology"/>
<comment type="subcellular location">
    <subcellularLocation>
        <location evidence="1">Cell outer membrane</location>
    </subcellularLocation>
</comment>
<gene>
    <name evidence="7" type="ORF">AWR36_014835</name>
</gene>
<evidence type="ECO:0008006" key="9">
    <source>
        <dbReference type="Google" id="ProtNLM"/>
    </source>
</evidence>
<dbReference type="Proteomes" id="UP000218427">
    <property type="component" value="Unassembled WGS sequence"/>
</dbReference>
<evidence type="ECO:0000313" key="8">
    <source>
        <dbReference type="Proteomes" id="UP000218427"/>
    </source>
</evidence>
<dbReference type="Pfam" id="PF09912">
    <property type="entry name" value="DUF2141"/>
    <property type="match status" value="1"/>
</dbReference>
<name>A0ABX4HX02_9GAMM</name>
<dbReference type="InterPro" id="IPR018673">
    <property type="entry name" value="DUF2141"/>
</dbReference>
<evidence type="ECO:0000256" key="5">
    <source>
        <dbReference type="ARBA" id="ARBA00023237"/>
    </source>
</evidence>